<dbReference type="Gene3D" id="1.20.1720.10">
    <property type="entry name" value="Multidrug resistance protein D"/>
    <property type="match status" value="1"/>
</dbReference>
<feature type="compositionally biased region" description="Polar residues" evidence="6">
    <location>
        <begin position="537"/>
        <end position="557"/>
    </location>
</feature>
<evidence type="ECO:0000256" key="4">
    <source>
        <dbReference type="ARBA" id="ARBA00022989"/>
    </source>
</evidence>
<dbReference type="PANTHER" id="PTHR23501:SF191">
    <property type="entry name" value="VACUOLAR BASIC AMINO ACID TRANSPORTER 4"/>
    <property type="match status" value="1"/>
</dbReference>
<feature type="transmembrane region" description="Helical" evidence="7">
    <location>
        <begin position="192"/>
        <end position="212"/>
    </location>
</feature>
<proteinExistence type="predicted"/>
<feature type="transmembrane region" description="Helical" evidence="7">
    <location>
        <begin position="504"/>
        <end position="523"/>
    </location>
</feature>
<feature type="transmembrane region" description="Helical" evidence="7">
    <location>
        <begin position="431"/>
        <end position="452"/>
    </location>
</feature>
<feature type="transmembrane region" description="Helical" evidence="7">
    <location>
        <begin position="39"/>
        <end position="61"/>
    </location>
</feature>
<feature type="transmembrane region" description="Helical" evidence="7">
    <location>
        <begin position="393"/>
        <end position="419"/>
    </location>
</feature>
<evidence type="ECO:0000256" key="7">
    <source>
        <dbReference type="SAM" id="Phobius"/>
    </source>
</evidence>
<dbReference type="PROSITE" id="PS50850">
    <property type="entry name" value="MFS"/>
    <property type="match status" value="1"/>
</dbReference>
<evidence type="ECO:0000259" key="8">
    <source>
        <dbReference type="PROSITE" id="PS50850"/>
    </source>
</evidence>
<dbReference type="GO" id="GO:0015174">
    <property type="term" value="F:basic amino acid transmembrane transporter activity"/>
    <property type="evidence" value="ECO:0007669"/>
    <property type="project" value="TreeGrafter"/>
</dbReference>
<keyword evidence="5 7" id="KW-0472">Membrane</keyword>
<feature type="region of interest" description="Disordered" evidence="6">
    <location>
        <begin position="1"/>
        <end position="26"/>
    </location>
</feature>
<dbReference type="SUPFAM" id="SSF103473">
    <property type="entry name" value="MFS general substrate transporter"/>
    <property type="match status" value="1"/>
</dbReference>
<dbReference type="GO" id="GO:0000329">
    <property type="term" value="C:fungal-type vacuole membrane"/>
    <property type="evidence" value="ECO:0007669"/>
    <property type="project" value="TreeGrafter"/>
</dbReference>
<feature type="domain" description="Major facilitator superfamily (MFS) profile" evidence="8">
    <location>
        <begin position="37"/>
        <end position="527"/>
    </location>
</feature>
<evidence type="ECO:0000256" key="2">
    <source>
        <dbReference type="ARBA" id="ARBA00022448"/>
    </source>
</evidence>
<keyword evidence="2" id="KW-0813">Transport</keyword>
<dbReference type="InterPro" id="IPR020846">
    <property type="entry name" value="MFS_dom"/>
</dbReference>
<dbReference type="Proteomes" id="UP000297245">
    <property type="component" value="Unassembled WGS sequence"/>
</dbReference>
<feature type="transmembrane region" description="Helical" evidence="7">
    <location>
        <begin position="104"/>
        <end position="123"/>
    </location>
</feature>
<evidence type="ECO:0000313" key="9">
    <source>
        <dbReference type="EMBL" id="THU98685.1"/>
    </source>
</evidence>
<accession>A0A4V4HGG0</accession>
<evidence type="ECO:0000256" key="1">
    <source>
        <dbReference type="ARBA" id="ARBA00004127"/>
    </source>
</evidence>
<feature type="transmembrane region" description="Helical" evidence="7">
    <location>
        <begin position="334"/>
        <end position="358"/>
    </location>
</feature>
<feature type="transmembrane region" description="Helical" evidence="7">
    <location>
        <begin position="302"/>
        <end position="322"/>
    </location>
</feature>
<feature type="transmembrane region" description="Helical" evidence="7">
    <location>
        <begin position="73"/>
        <end position="92"/>
    </location>
</feature>
<evidence type="ECO:0000256" key="5">
    <source>
        <dbReference type="ARBA" id="ARBA00023136"/>
    </source>
</evidence>
<dbReference type="AlphaFoldDB" id="A0A4V4HGG0"/>
<reference evidence="9 10" key="1">
    <citation type="journal article" date="2019" name="Nat. Ecol. Evol.">
        <title>Megaphylogeny resolves global patterns of mushroom evolution.</title>
        <authorList>
            <person name="Varga T."/>
            <person name="Krizsan K."/>
            <person name="Foldi C."/>
            <person name="Dima B."/>
            <person name="Sanchez-Garcia M."/>
            <person name="Sanchez-Ramirez S."/>
            <person name="Szollosi G.J."/>
            <person name="Szarkandi J.G."/>
            <person name="Papp V."/>
            <person name="Albert L."/>
            <person name="Andreopoulos W."/>
            <person name="Angelini C."/>
            <person name="Antonin V."/>
            <person name="Barry K.W."/>
            <person name="Bougher N.L."/>
            <person name="Buchanan P."/>
            <person name="Buyck B."/>
            <person name="Bense V."/>
            <person name="Catcheside P."/>
            <person name="Chovatia M."/>
            <person name="Cooper J."/>
            <person name="Damon W."/>
            <person name="Desjardin D."/>
            <person name="Finy P."/>
            <person name="Geml J."/>
            <person name="Haridas S."/>
            <person name="Hughes K."/>
            <person name="Justo A."/>
            <person name="Karasinski D."/>
            <person name="Kautmanova I."/>
            <person name="Kiss B."/>
            <person name="Kocsube S."/>
            <person name="Kotiranta H."/>
            <person name="LaButti K.M."/>
            <person name="Lechner B.E."/>
            <person name="Liimatainen K."/>
            <person name="Lipzen A."/>
            <person name="Lukacs Z."/>
            <person name="Mihaltcheva S."/>
            <person name="Morgado L.N."/>
            <person name="Niskanen T."/>
            <person name="Noordeloos M.E."/>
            <person name="Ohm R.A."/>
            <person name="Ortiz-Santana B."/>
            <person name="Ovrebo C."/>
            <person name="Racz N."/>
            <person name="Riley R."/>
            <person name="Savchenko A."/>
            <person name="Shiryaev A."/>
            <person name="Soop K."/>
            <person name="Spirin V."/>
            <person name="Szebenyi C."/>
            <person name="Tomsovsky M."/>
            <person name="Tulloss R.E."/>
            <person name="Uehling J."/>
            <person name="Grigoriev I.V."/>
            <person name="Vagvolgyi C."/>
            <person name="Papp T."/>
            <person name="Martin F.M."/>
            <person name="Miettinen O."/>
            <person name="Hibbett D.S."/>
            <person name="Nagy L.G."/>
        </authorList>
    </citation>
    <scope>NUCLEOTIDE SEQUENCE [LARGE SCALE GENOMIC DNA]</scope>
    <source>
        <strain evidence="9 10">CBS 962.96</strain>
    </source>
</reference>
<organism evidence="9 10">
    <name type="scientific">Dendrothele bispora (strain CBS 962.96)</name>
    <dbReference type="NCBI Taxonomy" id="1314807"/>
    <lineage>
        <taxon>Eukaryota</taxon>
        <taxon>Fungi</taxon>
        <taxon>Dikarya</taxon>
        <taxon>Basidiomycota</taxon>
        <taxon>Agaricomycotina</taxon>
        <taxon>Agaricomycetes</taxon>
        <taxon>Agaricomycetidae</taxon>
        <taxon>Agaricales</taxon>
        <taxon>Agaricales incertae sedis</taxon>
        <taxon>Dendrothele</taxon>
    </lineage>
</organism>
<feature type="transmembrane region" description="Helical" evidence="7">
    <location>
        <begin position="232"/>
        <end position="250"/>
    </location>
</feature>
<dbReference type="PANTHER" id="PTHR23501">
    <property type="entry name" value="MAJOR FACILITATOR SUPERFAMILY"/>
    <property type="match status" value="1"/>
</dbReference>
<keyword evidence="4 7" id="KW-1133">Transmembrane helix</keyword>
<dbReference type="EMBL" id="ML179132">
    <property type="protein sequence ID" value="THU98685.1"/>
    <property type="molecule type" value="Genomic_DNA"/>
</dbReference>
<gene>
    <name evidence="9" type="ORF">K435DRAFT_828346</name>
</gene>
<dbReference type="Pfam" id="PF07690">
    <property type="entry name" value="MFS_1"/>
    <property type="match status" value="1"/>
</dbReference>
<feature type="compositionally biased region" description="Polar residues" evidence="6">
    <location>
        <begin position="1"/>
        <end position="10"/>
    </location>
</feature>
<sequence>MPAASENTPLLSDANPGSDDNTNLQRPLGPLDISKTARYCILLGVWTATFLSVMTLVPTMLPSISSEFHKSHQASWLGTAYLLATCTFTPLYGRLSDVMGRRAAAQTAVFFAGFGTIACGLSTNMELLIASRFIAGIGGGGVSTIAAIVVSDMYSLRARGLAQSVASVFNGLGFGVGGPLGGLVTDWFGWRWAFLLQTPLFIISLLLISWNLNYVTPGKGKSTIEVLKRIDYLGIVSLLISTGSILVFLSTRYNEGLPWSDISVIIPLTLSLVSFVLFVIAEIFVSKEPILAPFLLKQKVPVLVGISNFLVSSCNFAMSYYFPMWFQTVLLTSAAIAGLHSLPSSAAMPIGSIFAGWYMHRTGRYKKINLIFGILPFVAGVLIAQIREDSGPIQSWFSITPIGFGNAIVLQTTLVALLAHIPENHMAVATGFARLFGSIGQVAGVAVSSALFQSLLDTELRKRIKGPDSEEIIRRIRQNARLVETLPADQQRIARDSYDVSLKAVFWFAAFSTLLAYVVRLPIPEKDLDRPKKADNGSPNDEQNGDSQIAPDQTSSAAEARTNDIRK</sequence>
<comment type="subcellular location">
    <subcellularLocation>
        <location evidence="1">Endomembrane system</location>
        <topology evidence="1">Multi-pass membrane protein</topology>
    </subcellularLocation>
</comment>
<feature type="transmembrane region" description="Helical" evidence="7">
    <location>
        <begin position="370"/>
        <end position="387"/>
    </location>
</feature>
<evidence type="ECO:0000256" key="3">
    <source>
        <dbReference type="ARBA" id="ARBA00022692"/>
    </source>
</evidence>
<feature type="transmembrane region" description="Helical" evidence="7">
    <location>
        <begin position="161"/>
        <end position="180"/>
    </location>
</feature>
<keyword evidence="3 7" id="KW-0812">Transmembrane</keyword>
<feature type="transmembrane region" description="Helical" evidence="7">
    <location>
        <begin position="129"/>
        <end position="149"/>
    </location>
</feature>
<feature type="region of interest" description="Disordered" evidence="6">
    <location>
        <begin position="527"/>
        <end position="567"/>
    </location>
</feature>
<keyword evidence="10" id="KW-1185">Reference proteome</keyword>
<protein>
    <submittedName>
        <fullName evidence="9">MFS general substrate transporter</fullName>
    </submittedName>
</protein>
<evidence type="ECO:0000256" key="6">
    <source>
        <dbReference type="SAM" id="MobiDB-lite"/>
    </source>
</evidence>
<evidence type="ECO:0000313" key="10">
    <source>
        <dbReference type="Proteomes" id="UP000297245"/>
    </source>
</evidence>
<dbReference type="InterPro" id="IPR011701">
    <property type="entry name" value="MFS"/>
</dbReference>
<dbReference type="Gene3D" id="1.20.1250.20">
    <property type="entry name" value="MFS general substrate transporter like domains"/>
    <property type="match status" value="1"/>
</dbReference>
<feature type="transmembrane region" description="Helical" evidence="7">
    <location>
        <begin position="262"/>
        <end position="281"/>
    </location>
</feature>
<dbReference type="OrthoDB" id="3437016at2759"/>
<dbReference type="GO" id="GO:0005886">
    <property type="term" value="C:plasma membrane"/>
    <property type="evidence" value="ECO:0007669"/>
    <property type="project" value="TreeGrafter"/>
</dbReference>
<name>A0A4V4HGG0_DENBC</name>
<dbReference type="GO" id="GO:0012505">
    <property type="term" value="C:endomembrane system"/>
    <property type="evidence" value="ECO:0007669"/>
    <property type="project" value="UniProtKB-SubCell"/>
</dbReference>
<dbReference type="InterPro" id="IPR036259">
    <property type="entry name" value="MFS_trans_sf"/>
</dbReference>